<evidence type="ECO:0000256" key="7">
    <source>
        <dbReference type="ARBA" id="ARBA00023004"/>
    </source>
</evidence>
<protein>
    <recommendedName>
        <fullName evidence="8">Rubredoxin</fullName>
    </recommendedName>
</protein>
<feature type="binding site" evidence="9">
    <location>
        <position position="49"/>
    </location>
    <ligand>
        <name>Fe cation</name>
        <dbReference type="ChEBI" id="CHEBI:24875"/>
    </ligand>
</feature>
<comment type="cofactor">
    <cofactor evidence="8 9">
        <name>Fe(3+)</name>
        <dbReference type="ChEBI" id="CHEBI:29034"/>
    </cofactor>
    <text evidence="8 9">Binds 1 Fe(3+) ion per subunit.</text>
</comment>
<name>A0A1X7FWJ4_TRICW</name>
<keyword evidence="12" id="KW-1185">Reference proteome</keyword>
<dbReference type="Gene3D" id="2.20.28.10">
    <property type="match status" value="1"/>
</dbReference>
<feature type="domain" description="Rubredoxin-like" evidence="10">
    <location>
        <begin position="8"/>
        <end position="59"/>
    </location>
</feature>
<comment type="similarity">
    <text evidence="3 8">Belongs to the rubredoxin family.</text>
</comment>
<evidence type="ECO:0000256" key="9">
    <source>
        <dbReference type="PIRSR" id="PIRSR000071-1"/>
    </source>
</evidence>
<keyword evidence="7 8" id="KW-0408">Iron</keyword>
<dbReference type="GO" id="GO:0005506">
    <property type="term" value="F:iron ion binding"/>
    <property type="evidence" value="ECO:0007669"/>
    <property type="project" value="InterPro"/>
</dbReference>
<gene>
    <name evidence="11" type="ORF">SAMN06295900_11266</name>
</gene>
<keyword evidence="6 8" id="KW-0249">Electron transport</keyword>
<evidence type="ECO:0000256" key="2">
    <source>
        <dbReference type="ARBA" id="ARBA00004933"/>
    </source>
</evidence>
<dbReference type="GeneID" id="95551935"/>
<evidence type="ECO:0000256" key="1">
    <source>
        <dbReference type="ARBA" id="ARBA00002792"/>
    </source>
</evidence>
<evidence type="ECO:0000256" key="5">
    <source>
        <dbReference type="ARBA" id="ARBA00022723"/>
    </source>
</evidence>
<dbReference type="FunFam" id="2.20.28.10:FF:000001">
    <property type="entry name" value="Rubredoxin"/>
    <property type="match status" value="1"/>
</dbReference>
<dbReference type="InterPro" id="IPR050526">
    <property type="entry name" value="Rubredoxin_ET"/>
</dbReference>
<evidence type="ECO:0000313" key="11">
    <source>
        <dbReference type="EMBL" id="SMF59997.1"/>
    </source>
</evidence>
<dbReference type="RefSeq" id="WP_085229149.1">
    <property type="nucleotide sequence ID" value="NZ_BSQD01000012.1"/>
</dbReference>
<comment type="function">
    <text evidence="1">Involved in the hydrocarbon hydroxylating system, which transfers electrons from NADH to rubredoxin reductase and then through rubredoxin to alkane 1 monooxygenase.</text>
</comment>
<organism evidence="11 12">
    <name type="scientific">Trinickia caryophylli</name>
    <name type="common">Paraburkholderia caryophylli</name>
    <dbReference type="NCBI Taxonomy" id="28094"/>
    <lineage>
        <taxon>Bacteria</taxon>
        <taxon>Pseudomonadati</taxon>
        <taxon>Pseudomonadota</taxon>
        <taxon>Betaproteobacteria</taxon>
        <taxon>Burkholderiales</taxon>
        <taxon>Burkholderiaceae</taxon>
        <taxon>Trinickia</taxon>
    </lineage>
</organism>
<dbReference type="PANTHER" id="PTHR47627:SF1">
    <property type="entry name" value="RUBREDOXIN-1-RELATED"/>
    <property type="match status" value="1"/>
</dbReference>
<keyword evidence="4 8" id="KW-0813">Transport</keyword>
<dbReference type="EMBL" id="FXAH01000012">
    <property type="protein sequence ID" value="SMF59997.1"/>
    <property type="molecule type" value="Genomic_DNA"/>
</dbReference>
<sequence length="61" mass="7074">MSDIAIEYRTWMCLICGYLYDEAAGDPKAGIEPGTRWEDIPDDWRCPECDVPKSDFEMVRI</sequence>
<accession>A0A1X7FWJ4</accession>
<dbReference type="Pfam" id="PF00301">
    <property type="entry name" value="Rubredoxin"/>
    <property type="match status" value="1"/>
</dbReference>
<dbReference type="Proteomes" id="UP000192911">
    <property type="component" value="Unassembled WGS sequence"/>
</dbReference>
<dbReference type="SUPFAM" id="SSF57802">
    <property type="entry name" value="Rubredoxin-like"/>
    <property type="match status" value="1"/>
</dbReference>
<dbReference type="OrthoDB" id="9800607at2"/>
<dbReference type="InterPro" id="IPR024935">
    <property type="entry name" value="Rubredoxin_dom"/>
</dbReference>
<proteinExistence type="inferred from homology"/>
<feature type="binding site" evidence="9">
    <location>
        <position position="16"/>
    </location>
    <ligand>
        <name>Fe cation</name>
        <dbReference type="ChEBI" id="CHEBI:24875"/>
    </ligand>
</feature>
<dbReference type="InterPro" id="IPR024922">
    <property type="entry name" value="Rubredoxin"/>
</dbReference>
<evidence type="ECO:0000313" key="12">
    <source>
        <dbReference type="Proteomes" id="UP000192911"/>
    </source>
</evidence>
<dbReference type="PRINTS" id="PR00163">
    <property type="entry name" value="RUBREDOXIN"/>
</dbReference>
<evidence type="ECO:0000256" key="4">
    <source>
        <dbReference type="ARBA" id="ARBA00022448"/>
    </source>
</evidence>
<evidence type="ECO:0000256" key="8">
    <source>
        <dbReference type="PIRNR" id="PIRNR000071"/>
    </source>
</evidence>
<dbReference type="InterPro" id="IPR024934">
    <property type="entry name" value="Rubredoxin-like_dom"/>
</dbReference>
<dbReference type="GO" id="GO:0009055">
    <property type="term" value="F:electron transfer activity"/>
    <property type="evidence" value="ECO:0007669"/>
    <property type="project" value="InterPro"/>
</dbReference>
<evidence type="ECO:0000259" key="10">
    <source>
        <dbReference type="PROSITE" id="PS50903"/>
    </source>
</evidence>
<evidence type="ECO:0000256" key="3">
    <source>
        <dbReference type="ARBA" id="ARBA00005337"/>
    </source>
</evidence>
<reference evidence="12" key="1">
    <citation type="submission" date="2017-04" db="EMBL/GenBank/DDBJ databases">
        <authorList>
            <person name="Varghese N."/>
            <person name="Submissions S."/>
        </authorList>
    </citation>
    <scope>NUCLEOTIDE SEQUENCE [LARGE SCALE GENOMIC DNA]</scope>
    <source>
        <strain evidence="12">Ballard 720</strain>
    </source>
</reference>
<dbReference type="PIRSF" id="PIRSF000071">
    <property type="entry name" value="Rubredoxin"/>
    <property type="match status" value="1"/>
</dbReference>
<dbReference type="PANTHER" id="PTHR47627">
    <property type="entry name" value="RUBREDOXIN"/>
    <property type="match status" value="1"/>
</dbReference>
<comment type="pathway">
    <text evidence="2">Hydrocarbon metabolism; alkane degradation.</text>
</comment>
<keyword evidence="5 8" id="KW-0479">Metal-binding</keyword>
<dbReference type="PROSITE" id="PS00202">
    <property type="entry name" value="RUBREDOXIN"/>
    <property type="match status" value="1"/>
</dbReference>
<feature type="binding site" evidence="9">
    <location>
        <position position="46"/>
    </location>
    <ligand>
        <name>Fe cation</name>
        <dbReference type="ChEBI" id="CHEBI:24875"/>
    </ligand>
</feature>
<feature type="binding site" evidence="9">
    <location>
        <position position="13"/>
    </location>
    <ligand>
        <name>Fe cation</name>
        <dbReference type="ChEBI" id="CHEBI:24875"/>
    </ligand>
</feature>
<dbReference type="InterPro" id="IPR018527">
    <property type="entry name" value="Rubredoxin_Fe_BS"/>
</dbReference>
<dbReference type="PROSITE" id="PS50903">
    <property type="entry name" value="RUBREDOXIN_LIKE"/>
    <property type="match status" value="1"/>
</dbReference>
<evidence type="ECO:0000256" key="6">
    <source>
        <dbReference type="ARBA" id="ARBA00022982"/>
    </source>
</evidence>
<dbReference type="STRING" id="28094.SAMN06295900_11266"/>
<dbReference type="CDD" id="cd00730">
    <property type="entry name" value="rubredoxin"/>
    <property type="match status" value="1"/>
</dbReference>
<dbReference type="AlphaFoldDB" id="A0A1X7FWJ4"/>
<dbReference type="GO" id="GO:0043448">
    <property type="term" value="P:alkane catabolic process"/>
    <property type="evidence" value="ECO:0007669"/>
    <property type="project" value="TreeGrafter"/>
</dbReference>